<reference evidence="2 3" key="1">
    <citation type="submission" date="2024-01" db="EMBL/GenBank/DDBJ databases">
        <title>The complete chloroplast genome sequence of Lithospermum erythrorhizon: insights into the phylogenetic relationship among Boraginaceae species and the maternal lineages of purple gromwells.</title>
        <authorList>
            <person name="Okada T."/>
            <person name="Watanabe K."/>
        </authorList>
    </citation>
    <scope>NUCLEOTIDE SEQUENCE [LARGE SCALE GENOMIC DNA]</scope>
</reference>
<accession>A0AAV3S0J5</accession>
<dbReference type="PANTHER" id="PTHR47286">
    <property type="entry name" value="F3I6.9 PROTEIN"/>
    <property type="match status" value="1"/>
</dbReference>
<feature type="compositionally biased region" description="Basic and acidic residues" evidence="1">
    <location>
        <begin position="593"/>
        <end position="603"/>
    </location>
</feature>
<evidence type="ECO:0000313" key="3">
    <source>
        <dbReference type="Proteomes" id="UP001454036"/>
    </source>
</evidence>
<comment type="caution">
    <text evidence="2">The sequence shown here is derived from an EMBL/GenBank/DDBJ whole genome shotgun (WGS) entry which is preliminary data.</text>
</comment>
<dbReference type="Proteomes" id="UP001454036">
    <property type="component" value="Unassembled WGS sequence"/>
</dbReference>
<feature type="compositionally biased region" description="Basic and acidic residues" evidence="1">
    <location>
        <begin position="617"/>
        <end position="627"/>
    </location>
</feature>
<keyword evidence="3" id="KW-1185">Reference proteome</keyword>
<organism evidence="2 3">
    <name type="scientific">Lithospermum erythrorhizon</name>
    <name type="common">Purple gromwell</name>
    <name type="synonym">Lithospermum officinale var. erythrorhizon</name>
    <dbReference type="NCBI Taxonomy" id="34254"/>
    <lineage>
        <taxon>Eukaryota</taxon>
        <taxon>Viridiplantae</taxon>
        <taxon>Streptophyta</taxon>
        <taxon>Embryophyta</taxon>
        <taxon>Tracheophyta</taxon>
        <taxon>Spermatophyta</taxon>
        <taxon>Magnoliopsida</taxon>
        <taxon>eudicotyledons</taxon>
        <taxon>Gunneridae</taxon>
        <taxon>Pentapetalae</taxon>
        <taxon>asterids</taxon>
        <taxon>lamiids</taxon>
        <taxon>Boraginales</taxon>
        <taxon>Boraginaceae</taxon>
        <taxon>Boraginoideae</taxon>
        <taxon>Lithospermeae</taxon>
        <taxon>Lithospermum</taxon>
    </lineage>
</organism>
<feature type="compositionally biased region" description="Polar residues" evidence="1">
    <location>
        <begin position="475"/>
        <end position="501"/>
    </location>
</feature>
<protein>
    <recommendedName>
        <fullName evidence="4">Protein WVD2-like 7</fullName>
    </recommendedName>
</protein>
<dbReference type="EMBL" id="BAABME010014765">
    <property type="protein sequence ID" value="GAA0187488.1"/>
    <property type="molecule type" value="Genomic_DNA"/>
</dbReference>
<feature type="region of interest" description="Disordered" evidence="1">
    <location>
        <begin position="457"/>
        <end position="514"/>
    </location>
</feature>
<evidence type="ECO:0000313" key="2">
    <source>
        <dbReference type="EMBL" id="GAA0187488.1"/>
    </source>
</evidence>
<name>A0AAV3S0J5_LITER</name>
<dbReference type="PANTHER" id="PTHR47286:SF2">
    <property type="entry name" value="F3I6.9 PROTEIN"/>
    <property type="match status" value="1"/>
</dbReference>
<feature type="compositionally biased region" description="Low complexity" evidence="1">
    <location>
        <begin position="414"/>
        <end position="425"/>
    </location>
</feature>
<dbReference type="AlphaFoldDB" id="A0AAV3S0J5"/>
<evidence type="ECO:0008006" key="4">
    <source>
        <dbReference type="Google" id="ProtNLM"/>
    </source>
</evidence>
<feature type="region of interest" description="Disordered" evidence="1">
    <location>
        <begin position="399"/>
        <end position="441"/>
    </location>
</feature>
<sequence length="671" mass="74150">MGKTNTSVTVKKGVKWLVLMGGFFVLYEQMGESNVSTLTLEPSVSFGKFENDSLSWEKWSSFSPNKYLEEVEKCSTPGSVAEKKAYFEAHYKNIAARKAELEQDNQVQCAPASSKLKHESHVDDTNGNISEFDVRGAEKFSVETEQIFQQKAYLEELYKKIADRMGEQEEQDTPVQYAYPELDELMHKDYTGNMSSCDDELNPLSSCDDELNPCSAEKSNGEMDQIALKKAYFEGRIKEIDGSRAERTELDKPLNSGYPKFDRLQNKHHSESGHTSECTTNAHIGKNITKQVEQEVVGIEAKDTTVHDGGEKLEICATEGPSTSTQEAKRDLTMSEPVHTRSIDNGMELVITEEPSCLVSPSNPLKLEEKVDNNAKTAPKKETKNLKVKDRNITVKKVSAAKEKPLTGTKKKVVPSAAKSSLVSSRTPKQAPSSHLMAASKAQPLAGTNKILVSSAAKSSPVLTPRPSKLAPASPSISASKLSGKKLNTTYLPRNKNTTPVRENKRAGPTSLHMSLNLGSPNFSVERFEPASARKSLIMEQMADKDIIKRAFSAFKNNFQELRASHDEKSIRVTKASKVLERELTTPPRKVNEGVVSHEENKRGKAFSPSVASKSDGVAEKRKDFLKKVGQKSNTREGDKVQIPTRSKGKDGEVTMLKKISKTLELTRSKG</sequence>
<proteinExistence type="predicted"/>
<evidence type="ECO:0000256" key="1">
    <source>
        <dbReference type="SAM" id="MobiDB-lite"/>
    </source>
</evidence>
<feature type="region of interest" description="Disordered" evidence="1">
    <location>
        <begin position="593"/>
        <end position="653"/>
    </location>
</feature>
<gene>
    <name evidence="2" type="ORF">LIER_34776</name>
</gene>